<proteinExistence type="predicted"/>
<dbReference type="GeneID" id="19191242"/>
<protein>
    <recommendedName>
        <fullName evidence="3">Fungal N-terminal domain-containing protein</fullName>
    </recommendedName>
</protein>
<evidence type="ECO:0008006" key="3">
    <source>
        <dbReference type="Google" id="ProtNLM"/>
    </source>
</evidence>
<dbReference type="RefSeq" id="XP_007745315.1">
    <property type="nucleotide sequence ID" value="XM_007747125.1"/>
</dbReference>
<dbReference type="AlphaFoldDB" id="W9WRC3"/>
<dbReference type="Proteomes" id="UP000019471">
    <property type="component" value="Unassembled WGS sequence"/>
</dbReference>
<dbReference type="OrthoDB" id="4119622at2759"/>
<gene>
    <name evidence="1" type="ORF">A1O5_06532</name>
</gene>
<reference evidence="1 2" key="1">
    <citation type="submission" date="2013-03" db="EMBL/GenBank/DDBJ databases">
        <title>The Genome Sequence of Cladophialophora psammophila CBS 110553.</title>
        <authorList>
            <consortium name="The Broad Institute Genomics Platform"/>
            <person name="Cuomo C."/>
            <person name="de Hoog S."/>
            <person name="Gorbushina A."/>
            <person name="Walker B."/>
            <person name="Young S.K."/>
            <person name="Zeng Q."/>
            <person name="Gargeya S."/>
            <person name="Fitzgerald M."/>
            <person name="Haas B."/>
            <person name="Abouelleil A."/>
            <person name="Allen A.W."/>
            <person name="Alvarado L."/>
            <person name="Arachchi H.M."/>
            <person name="Berlin A.M."/>
            <person name="Chapman S.B."/>
            <person name="Gainer-Dewar J."/>
            <person name="Goldberg J."/>
            <person name="Griggs A."/>
            <person name="Gujja S."/>
            <person name="Hansen M."/>
            <person name="Howarth C."/>
            <person name="Imamovic A."/>
            <person name="Ireland A."/>
            <person name="Larimer J."/>
            <person name="McCowan C."/>
            <person name="Murphy C."/>
            <person name="Pearson M."/>
            <person name="Poon T.W."/>
            <person name="Priest M."/>
            <person name="Roberts A."/>
            <person name="Saif S."/>
            <person name="Shea T."/>
            <person name="Sisk P."/>
            <person name="Sykes S."/>
            <person name="Wortman J."/>
            <person name="Nusbaum C."/>
            <person name="Birren B."/>
        </authorList>
    </citation>
    <scope>NUCLEOTIDE SEQUENCE [LARGE SCALE GENOMIC DNA]</scope>
    <source>
        <strain evidence="1 2">CBS 110553</strain>
    </source>
</reference>
<name>W9WRC3_9EURO</name>
<comment type="caution">
    <text evidence="1">The sequence shown here is derived from an EMBL/GenBank/DDBJ whole genome shotgun (WGS) entry which is preliminary data.</text>
</comment>
<accession>W9WRC3</accession>
<keyword evidence="2" id="KW-1185">Reference proteome</keyword>
<sequence length="87" mass="9541">MDPVTAVGLRASIVQLIDSTTKAIKYLNNVNNAPKDRARLAREATSLLALLTDLRHRLEEASSTDQWLTGIRSLGVKGGHWSSLTKQ</sequence>
<evidence type="ECO:0000313" key="1">
    <source>
        <dbReference type="EMBL" id="EXJ70463.1"/>
    </source>
</evidence>
<dbReference type="STRING" id="1182543.W9WRC3"/>
<organism evidence="1 2">
    <name type="scientific">Cladophialophora psammophila CBS 110553</name>
    <dbReference type="NCBI Taxonomy" id="1182543"/>
    <lineage>
        <taxon>Eukaryota</taxon>
        <taxon>Fungi</taxon>
        <taxon>Dikarya</taxon>
        <taxon>Ascomycota</taxon>
        <taxon>Pezizomycotina</taxon>
        <taxon>Eurotiomycetes</taxon>
        <taxon>Chaetothyriomycetidae</taxon>
        <taxon>Chaetothyriales</taxon>
        <taxon>Herpotrichiellaceae</taxon>
        <taxon>Cladophialophora</taxon>
    </lineage>
</organism>
<evidence type="ECO:0000313" key="2">
    <source>
        <dbReference type="Proteomes" id="UP000019471"/>
    </source>
</evidence>
<dbReference type="EMBL" id="AMGX01000009">
    <property type="protein sequence ID" value="EXJ70463.1"/>
    <property type="molecule type" value="Genomic_DNA"/>
</dbReference>
<dbReference type="HOGENOM" id="CLU_2483187_0_0_1"/>